<comment type="caution">
    <text evidence="6">The sequence shown here is derived from an EMBL/GenBank/DDBJ whole genome shotgun (WGS) entry which is preliminary data.</text>
</comment>
<feature type="transmembrane region" description="Helical" evidence="4">
    <location>
        <begin position="28"/>
        <end position="51"/>
    </location>
</feature>
<dbReference type="SMART" id="SM00563">
    <property type="entry name" value="PlsC"/>
    <property type="match status" value="1"/>
</dbReference>
<evidence type="ECO:0000313" key="7">
    <source>
        <dbReference type="Proteomes" id="UP000469462"/>
    </source>
</evidence>
<gene>
    <name evidence="6" type="ORF">GBM96_09120</name>
</gene>
<name>A0AAI9SC48_9BURK</name>
<dbReference type="InterPro" id="IPR002123">
    <property type="entry name" value="Plipid/glycerol_acylTrfase"/>
</dbReference>
<protein>
    <submittedName>
        <fullName evidence="6">1-acyl-sn-glycerol-3-phosphate acyltransferase</fullName>
    </submittedName>
</protein>
<evidence type="ECO:0000259" key="5">
    <source>
        <dbReference type="SMART" id="SM00563"/>
    </source>
</evidence>
<keyword evidence="7" id="KW-1185">Reference proteome</keyword>
<keyword evidence="2" id="KW-0808">Transferase</keyword>
<evidence type="ECO:0000256" key="3">
    <source>
        <dbReference type="ARBA" id="ARBA00023315"/>
    </source>
</evidence>
<keyword evidence="4" id="KW-0812">Transmembrane</keyword>
<dbReference type="GO" id="GO:0006654">
    <property type="term" value="P:phosphatidic acid biosynthetic process"/>
    <property type="evidence" value="ECO:0007669"/>
    <property type="project" value="TreeGrafter"/>
</dbReference>
<dbReference type="PANTHER" id="PTHR10434">
    <property type="entry name" value="1-ACYL-SN-GLYCEROL-3-PHOSPHATE ACYLTRANSFERASE"/>
    <property type="match status" value="1"/>
</dbReference>
<evidence type="ECO:0000256" key="4">
    <source>
        <dbReference type="SAM" id="Phobius"/>
    </source>
</evidence>
<feature type="domain" description="Phospholipid/glycerol acyltransferase" evidence="5">
    <location>
        <begin position="105"/>
        <end position="217"/>
    </location>
</feature>
<evidence type="ECO:0000256" key="1">
    <source>
        <dbReference type="ARBA" id="ARBA00005189"/>
    </source>
</evidence>
<dbReference type="CDD" id="cd07989">
    <property type="entry name" value="LPLAT_AGPAT-like"/>
    <property type="match status" value="1"/>
</dbReference>
<evidence type="ECO:0000313" key="6">
    <source>
        <dbReference type="EMBL" id="KAB7650383.1"/>
    </source>
</evidence>
<accession>A0AAI9SC48</accession>
<keyword evidence="4" id="KW-1133">Transmembrane helix</keyword>
<keyword evidence="3 6" id="KW-0012">Acyltransferase</keyword>
<dbReference type="Proteomes" id="UP000469462">
    <property type="component" value="Unassembled WGS sequence"/>
</dbReference>
<dbReference type="SUPFAM" id="SSF69593">
    <property type="entry name" value="Glycerol-3-phosphate (1)-acyltransferase"/>
    <property type="match status" value="1"/>
</dbReference>
<dbReference type="AlphaFoldDB" id="A0AAI9SC48"/>
<organism evidence="6 7">
    <name type="scientific">Sutterella seckii</name>
    <dbReference type="NCBI Taxonomy" id="1944635"/>
    <lineage>
        <taxon>Bacteria</taxon>
        <taxon>Pseudomonadati</taxon>
        <taxon>Pseudomonadota</taxon>
        <taxon>Betaproteobacteria</taxon>
        <taxon>Burkholderiales</taxon>
        <taxon>Sutterellaceae</taxon>
        <taxon>Sutterella</taxon>
    </lineage>
</organism>
<feature type="transmembrane region" description="Helical" evidence="4">
    <location>
        <begin position="72"/>
        <end position="90"/>
    </location>
</feature>
<evidence type="ECO:0000256" key="2">
    <source>
        <dbReference type="ARBA" id="ARBA00022679"/>
    </source>
</evidence>
<dbReference type="GO" id="GO:0003841">
    <property type="term" value="F:1-acylglycerol-3-phosphate O-acyltransferase activity"/>
    <property type="evidence" value="ECO:0007669"/>
    <property type="project" value="TreeGrafter"/>
</dbReference>
<comment type="pathway">
    <text evidence="1">Lipid metabolism.</text>
</comment>
<keyword evidence="4" id="KW-0472">Membrane</keyword>
<dbReference type="Pfam" id="PF01553">
    <property type="entry name" value="Acyltransferase"/>
    <property type="match status" value="1"/>
</dbReference>
<dbReference type="PANTHER" id="PTHR10434:SF66">
    <property type="entry name" value="PHOSPHOLIPID_GLYCEROL ACYLTRANSFERASE DOMAIN-CONTAINING PROTEIN"/>
    <property type="match status" value="1"/>
</dbReference>
<sequence length="286" mass="31625">MRPGCGQNRARSPADPESPLVRYVLMPFQFAGTAFAFALFGLGGVIFGLLITPVLKMTSKSPEEERRRARAVVRWWFGCFVTIITALRLVRVEVRNPEALMKEGAILACSHPSLIDVVCLLSVVPEATTIVKASLLKNIFTRAPIRAAGYVSNAEGPDAIEKLARELESGTAFVIFPEGTRTPSEFPEGEMPRLHRGAAQLALHTRRAVTPVRITASPRWLTKDRGWWHLPEKPMMLTFEALPEIPAAPYLDLYNATPRLAARRFTLALGRELFPGIRQPTSSDAP</sequence>
<proteinExistence type="predicted"/>
<reference evidence="6 7" key="1">
    <citation type="submission" date="2019-10" db="EMBL/GenBank/DDBJ databases">
        <title>Genome diversity of Sutterella seckii.</title>
        <authorList>
            <person name="Chaplin A.V."/>
            <person name="Sokolova S.R."/>
            <person name="Mosin K.A."/>
            <person name="Ivanova E.L."/>
            <person name="Kochetkova T.O."/>
            <person name="Goltsov A.Y."/>
            <person name="Trofimov D.Y."/>
            <person name="Efimov B.A."/>
        </authorList>
    </citation>
    <scope>NUCLEOTIDE SEQUENCE [LARGE SCALE GENOMIC DNA]</scope>
    <source>
        <strain evidence="6 7">ASD3426</strain>
    </source>
</reference>
<dbReference type="EMBL" id="WEHW01000040">
    <property type="protein sequence ID" value="KAB7650383.1"/>
    <property type="molecule type" value="Genomic_DNA"/>
</dbReference>